<evidence type="ECO:0000313" key="2">
    <source>
        <dbReference type="Proteomes" id="UP000010480"/>
    </source>
</evidence>
<dbReference type="SUPFAM" id="SSF54909">
    <property type="entry name" value="Dimeric alpha+beta barrel"/>
    <property type="match status" value="1"/>
</dbReference>
<proteinExistence type="predicted"/>
<dbReference type="OrthoDB" id="513202at2"/>
<sequence length="106" mass="12350">MQEFSDFLRHKCAYVATATFKPGKFPEAQKLFEEAIASYSQGFKGAYLFQKPNTEEGIAFIIWEKIEDMEENKNEVHNQIMKQMKHLFATPPQTNFYDVLTEFSPS</sequence>
<dbReference type="Proteomes" id="UP000010480">
    <property type="component" value="Chromosome"/>
</dbReference>
<name>K9Z9D8_CYAAP</name>
<keyword evidence="2" id="KW-1185">Reference proteome</keyword>
<accession>K9Z9D8</accession>
<dbReference type="eggNOG" id="COG2329">
    <property type="taxonomic scope" value="Bacteria"/>
</dbReference>
<dbReference type="InterPro" id="IPR011008">
    <property type="entry name" value="Dimeric_a/b-barrel"/>
</dbReference>
<dbReference type="AlphaFoldDB" id="K9Z9D8"/>
<protein>
    <recommendedName>
        <fullName evidence="3">Antibiotic biosynthesis monooxygenase</fullName>
    </recommendedName>
</protein>
<dbReference type="Gene3D" id="3.30.70.100">
    <property type="match status" value="1"/>
</dbReference>
<organism evidence="1 2">
    <name type="scientific">Cyanobacterium aponinum (strain PCC 10605)</name>
    <dbReference type="NCBI Taxonomy" id="755178"/>
    <lineage>
        <taxon>Bacteria</taxon>
        <taxon>Bacillati</taxon>
        <taxon>Cyanobacteriota</taxon>
        <taxon>Cyanophyceae</taxon>
        <taxon>Oscillatoriophycideae</taxon>
        <taxon>Chroococcales</taxon>
        <taxon>Geminocystaceae</taxon>
        <taxon>Cyanobacterium</taxon>
    </lineage>
</organism>
<gene>
    <name evidence="1" type="ordered locus">Cyan10605_3296</name>
</gene>
<dbReference type="KEGG" id="can:Cyan10605_3296"/>
<evidence type="ECO:0000313" key="1">
    <source>
        <dbReference type="EMBL" id="AFZ55342.1"/>
    </source>
</evidence>
<dbReference type="EMBL" id="CP003947">
    <property type="protein sequence ID" value="AFZ55342.1"/>
    <property type="molecule type" value="Genomic_DNA"/>
</dbReference>
<evidence type="ECO:0008006" key="3">
    <source>
        <dbReference type="Google" id="ProtNLM"/>
    </source>
</evidence>
<dbReference type="HOGENOM" id="CLU_2248893_0_0_3"/>
<dbReference type="RefSeq" id="WP_015221060.1">
    <property type="nucleotide sequence ID" value="NC_019776.1"/>
</dbReference>
<reference evidence="2" key="1">
    <citation type="journal article" date="2013" name="Proc. Natl. Acad. Sci. U.S.A.">
        <title>Improving the coverage of the cyanobacterial phylum using diversity-driven genome sequencing.</title>
        <authorList>
            <person name="Shih P.M."/>
            <person name="Wu D."/>
            <person name="Latifi A."/>
            <person name="Axen S.D."/>
            <person name="Fewer D.P."/>
            <person name="Talla E."/>
            <person name="Calteau A."/>
            <person name="Cai F."/>
            <person name="Tandeau de Marsac N."/>
            <person name="Rippka R."/>
            <person name="Herdman M."/>
            <person name="Sivonen K."/>
            <person name="Coursin T."/>
            <person name="Laurent T."/>
            <person name="Goodwin L."/>
            <person name="Nolan M."/>
            <person name="Davenport K.W."/>
            <person name="Han C.S."/>
            <person name="Rubin E.M."/>
            <person name="Eisen J.A."/>
            <person name="Woyke T."/>
            <person name="Gugger M."/>
            <person name="Kerfeld C.A."/>
        </authorList>
    </citation>
    <scope>NUCLEOTIDE SEQUENCE [LARGE SCALE GENOMIC DNA]</scope>
    <source>
        <strain evidence="2">PCC 10605</strain>
    </source>
</reference>